<dbReference type="InterPro" id="IPR011701">
    <property type="entry name" value="MFS"/>
</dbReference>
<dbReference type="SUPFAM" id="SSF103473">
    <property type="entry name" value="MFS general substrate transporter"/>
    <property type="match status" value="1"/>
</dbReference>
<feature type="transmembrane region" description="Helical" evidence="7">
    <location>
        <begin position="191"/>
        <end position="212"/>
    </location>
</feature>
<keyword evidence="4" id="KW-0769">Symport</keyword>
<evidence type="ECO:0000256" key="4">
    <source>
        <dbReference type="ARBA" id="ARBA00022847"/>
    </source>
</evidence>
<dbReference type="GeneID" id="117239980"/>
<sequence>MANKKELISCRDVLWYLVFCGFAINYMLRINLNLTIVAMVIPRPKLATNSQCDIENLRLYNKTDDSNNTLETTISATSHSERDTIDDDRFAWTEHQQGLALGAYYWLHWTSQLPGGLLARRYGTKLVYGLGNLLTAILGFFIPFMTHHHLYALVTLRVLQGLVAGVVWPSMHDMTAKWIPQNERSKFVSSYLGSSVGAAITYPLCAVVSSTFGWGTAFYITSLLGVIWYCFWLFLIHDSPQQHPRISDEEKKYILEHLGSSIDEKQTVIPWKHILTSGPVWVTIAAHWSGAWGFLTLMTQAPTYFNFIHGWNINATGLLSGAPHILRMIFSYYYSIMSDWLIRTNKMSLTNVRKLALFVCTGLHGIFILALGYSGCHPTLAVVFVMAGTAVTGAISAGPLATFVDLSPNYASILLGFCGMIVIASGFISPAVVGILTNNNQTVSQWRLVFIIAAVNSIVGTVICLIFGTSKEQPWNKYGKSNKQNAQELQKLTVTPFIKIEEENQKKYTSEKDGMVTDEQEK</sequence>
<dbReference type="RefSeq" id="XP_033361689.1">
    <property type="nucleotide sequence ID" value="XM_033505798.1"/>
</dbReference>
<evidence type="ECO:0000313" key="11">
    <source>
        <dbReference type="RefSeq" id="XP_033361690.1"/>
    </source>
</evidence>
<keyword evidence="6 7" id="KW-0472">Membrane</keyword>
<dbReference type="CTD" id="36651"/>
<evidence type="ECO:0000313" key="9">
    <source>
        <dbReference type="Proteomes" id="UP000504631"/>
    </source>
</evidence>
<dbReference type="KEGG" id="bvk:117239980"/>
<dbReference type="InterPro" id="IPR050382">
    <property type="entry name" value="MFS_Na/Anion_cotransporter"/>
</dbReference>
<evidence type="ECO:0000259" key="8">
    <source>
        <dbReference type="PROSITE" id="PS50850"/>
    </source>
</evidence>
<keyword evidence="9" id="KW-1185">Reference proteome</keyword>
<feature type="transmembrane region" description="Helical" evidence="7">
    <location>
        <begin position="274"/>
        <end position="295"/>
    </location>
</feature>
<dbReference type="CDD" id="cd17318">
    <property type="entry name" value="MFS_SLC17"/>
    <property type="match status" value="1"/>
</dbReference>
<protein>
    <submittedName>
        <fullName evidence="10 11">Sialin</fullName>
    </submittedName>
</protein>
<dbReference type="PANTHER" id="PTHR11662">
    <property type="entry name" value="SOLUTE CARRIER FAMILY 17"/>
    <property type="match status" value="1"/>
</dbReference>
<dbReference type="AlphaFoldDB" id="A0A6J3LCM5"/>
<dbReference type="InterPro" id="IPR036259">
    <property type="entry name" value="MFS_trans_sf"/>
</dbReference>
<dbReference type="RefSeq" id="XP_033361690.1">
    <property type="nucleotide sequence ID" value="XM_033505799.1"/>
</dbReference>
<feature type="transmembrane region" description="Helical" evidence="7">
    <location>
        <begin position="413"/>
        <end position="436"/>
    </location>
</feature>
<evidence type="ECO:0000256" key="5">
    <source>
        <dbReference type="ARBA" id="ARBA00022989"/>
    </source>
</evidence>
<proteinExistence type="predicted"/>
<feature type="transmembrane region" description="Helical" evidence="7">
    <location>
        <begin position="150"/>
        <end position="170"/>
    </location>
</feature>
<dbReference type="PROSITE" id="PS50850">
    <property type="entry name" value="MFS"/>
    <property type="match status" value="1"/>
</dbReference>
<feature type="domain" description="Major facilitator superfamily (MFS) profile" evidence="8">
    <location>
        <begin position="13"/>
        <end position="472"/>
    </location>
</feature>
<evidence type="ECO:0000256" key="3">
    <source>
        <dbReference type="ARBA" id="ARBA00022692"/>
    </source>
</evidence>
<feature type="transmembrane region" description="Helical" evidence="7">
    <location>
        <begin position="355"/>
        <end position="374"/>
    </location>
</feature>
<organism evidence="9 10">
    <name type="scientific">Bombus vosnesenskii</name>
    <dbReference type="NCBI Taxonomy" id="207650"/>
    <lineage>
        <taxon>Eukaryota</taxon>
        <taxon>Metazoa</taxon>
        <taxon>Ecdysozoa</taxon>
        <taxon>Arthropoda</taxon>
        <taxon>Hexapoda</taxon>
        <taxon>Insecta</taxon>
        <taxon>Pterygota</taxon>
        <taxon>Neoptera</taxon>
        <taxon>Endopterygota</taxon>
        <taxon>Hymenoptera</taxon>
        <taxon>Apocrita</taxon>
        <taxon>Aculeata</taxon>
        <taxon>Apoidea</taxon>
        <taxon>Anthophila</taxon>
        <taxon>Apidae</taxon>
        <taxon>Bombus</taxon>
        <taxon>Pyrobombus</taxon>
    </lineage>
</organism>
<feature type="transmembrane region" description="Helical" evidence="7">
    <location>
        <begin position="448"/>
        <end position="468"/>
    </location>
</feature>
<evidence type="ECO:0000256" key="6">
    <source>
        <dbReference type="ARBA" id="ARBA00023136"/>
    </source>
</evidence>
<feature type="transmembrane region" description="Helical" evidence="7">
    <location>
        <begin position="218"/>
        <end position="236"/>
    </location>
</feature>
<feature type="transmembrane region" description="Helical" evidence="7">
    <location>
        <begin position="13"/>
        <end position="41"/>
    </location>
</feature>
<dbReference type="InterPro" id="IPR020846">
    <property type="entry name" value="MFS_dom"/>
</dbReference>
<comment type="subcellular location">
    <subcellularLocation>
        <location evidence="1">Membrane</location>
        <topology evidence="1">Multi-pass membrane protein</topology>
    </subcellularLocation>
</comment>
<keyword evidence="3 7" id="KW-0812">Transmembrane</keyword>
<name>A0A6J3LCM5_9HYME</name>
<keyword evidence="2" id="KW-0813">Transport</keyword>
<keyword evidence="5 7" id="KW-1133">Transmembrane helix</keyword>
<gene>
    <name evidence="10 11" type="primary">LOC117239980</name>
</gene>
<dbReference type="Gene3D" id="1.20.1250.20">
    <property type="entry name" value="MFS general substrate transporter like domains"/>
    <property type="match status" value="2"/>
</dbReference>
<dbReference type="PANTHER" id="PTHR11662:SF79">
    <property type="entry name" value="NA[+]-DEPENDENT INORGANIC PHOSPHATE COTRANSPORTER, ISOFORM A"/>
    <property type="match status" value="1"/>
</dbReference>
<dbReference type="GO" id="GO:0015293">
    <property type="term" value="F:symporter activity"/>
    <property type="evidence" value="ECO:0007669"/>
    <property type="project" value="UniProtKB-KW"/>
</dbReference>
<evidence type="ECO:0000256" key="7">
    <source>
        <dbReference type="SAM" id="Phobius"/>
    </source>
</evidence>
<reference evidence="10 11" key="1">
    <citation type="submission" date="2025-04" db="UniProtKB">
        <authorList>
            <consortium name="RefSeq"/>
        </authorList>
    </citation>
    <scope>IDENTIFICATION</scope>
    <source>
        <tissue evidence="10 11">Muscle</tissue>
    </source>
</reference>
<accession>A0A6J3LCM5</accession>
<feature type="transmembrane region" description="Helical" evidence="7">
    <location>
        <begin position="315"/>
        <end position="334"/>
    </location>
</feature>
<dbReference type="Pfam" id="PF07690">
    <property type="entry name" value="MFS_1"/>
    <property type="match status" value="2"/>
</dbReference>
<dbReference type="Proteomes" id="UP000504631">
    <property type="component" value="Unplaced"/>
</dbReference>
<evidence type="ECO:0000256" key="2">
    <source>
        <dbReference type="ARBA" id="ARBA00022448"/>
    </source>
</evidence>
<feature type="transmembrane region" description="Helical" evidence="7">
    <location>
        <begin position="126"/>
        <end position="144"/>
    </location>
</feature>
<evidence type="ECO:0000256" key="1">
    <source>
        <dbReference type="ARBA" id="ARBA00004141"/>
    </source>
</evidence>
<feature type="transmembrane region" description="Helical" evidence="7">
    <location>
        <begin position="380"/>
        <end position="401"/>
    </location>
</feature>
<dbReference type="FunFam" id="1.20.1250.20:FF:000003">
    <property type="entry name" value="Solute carrier family 17 member 3"/>
    <property type="match status" value="1"/>
</dbReference>
<evidence type="ECO:0000313" key="10">
    <source>
        <dbReference type="RefSeq" id="XP_033361689.1"/>
    </source>
</evidence>
<dbReference type="GO" id="GO:0016020">
    <property type="term" value="C:membrane"/>
    <property type="evidence" value="ECO:0007669"/>
    <property type="project" value="UniProtKB-SubCell"/>
</dbReference>
<dbReference type="GO" id="GO:0006820">
    <property type="term" value="P:monoatomic anion transport"/>
    <property type="evidence" value="ECO:0007669"/>
    <property type="project" value="TreeGrafter"/>
</dbReference>